<evidence type="ECO:0000313" key="7">
    <source>
        <dbReference type="EMBL" id="HIT16843.1"/>
    </source>
</evidence>
<dbReference type="PROSITE" id="PS00194">
    <property type="entry name" value="THIOREDOXIN_1"/>
    <property type="match status" value="1"/>
</dbReference>
<reference evidence="7" key="2">
    <citation type="journal article" date="2021" name="PeerJ">
        <title>Extensive microbial diversity within the chicken gut microbiome revealed by metagenomics and culture.</title>
        <authorList>
            <person name="Gilroy R."/>
            <person name="Ravi A."/>
            <person name="Getino M."/>
            <person name="Pursley I."/>
            <person name="Horton D.L."/>
            <person name="Alikhan N.F."/>
            <person name="Baker D."/>
            <person name="Gharbi K."/>
            <person name="Hall N."/>
            <person name="Watson M."/>
            <person name="Adriaenssens E.M."/>
            <person name="Foster-Nyarko E."/>
            <person name="Jarju S."/>
            <person name="Secka A."/>
            <person name="Antonio M."/>
            <person name="Oren A."/>
            <person name="Chaudhuri R.R."/>
            <person name="La Ragione R."/>
            <person name="Hildebrand F."/>
            <person name="Pallen M.J."/>
        </authorList>
    </citation>
    <scope>NUCLEOTIDE SEQUENCE</scope>
    <source>
        <strain evidence="7">14508</strain>
    </source>
</reference>
<dbReference type="GO" id="GO:0015035">
    <property type="term" value="F:protein-disulfide reductase activity"/>
    <property type="evidence" value="ECO:0007669"/>
    <property type="project" value="UniProtKB-UniRule"/>
</dbReference>
<dbReference type="EMBL" id="DVKI01000014">
    <property type="protein sequence ID" value="HIT16843.1"/>
    <property type="molecule type" value="Genomic_DNA"/>
</dbReference>
<dbReference type="CDD" id="cd02947">
    <property type="entry name" value="TRX_family"/>
    <property type="match status" value="1"/>
</dbReference>
<dbReference type="Proteomes" id="UP000886893">
    <property type="component" value="Unassembled WGS sequence"/>
</dbReference>
<dbReference type="SUPFAM" id="SSF52833">
    <property type="entry name" value="Thioredoxin-like"/>
    <property type="match status" value="1"/>
</dbReference>
<feature type="site" description="Deprotonates C-terminal active site Cys" evidence="4">
    <location>
        <position position="23"/>
    </location>
</feature>
<feature type="active site" description="Nucleophile" evidence="4">
    <location>
        <position position="29"/>
    </location>
</feature>
<dbReference type="AlphaFoldDB" id="A0A9D1G8L4"/>
<keyword evidence="5" id="KW-0676">Redox-active center</keyword>
<dbReference type="Gene3D" id="3.40.30.10">
    <property type="entry name" value="Glutaredoxin"/>
    <property type="match status" value="1"/>
</dbReference>
<dbReference type="InterPro" id="IPR005746">
    <property type="entry name" value="Thioredoxin"/>
</dbReference>
<accession>A0A9D1G8L4</accession>
<feature type="site" description="Contributes to redox potential value" evidence="4">
    <location>
        <position position="31"/>
    </location>
</feature>
<proteinExistence type="inferred from homology"/>
<evidence type="ECO:0000256" key="1">
    <source>
        <dbReference type="ARBA" id="ARBA00023157"/>
    </source>
</evidence>
<evidence type="ECO:0000256" key="2">
    <source>
        <dbReference type="NCBIfam" id="TIGR01068"/>
    </source>
</evidence>
<comment type="caution">
    <text evidence="7">The sequence shown here is derived from an EMBL/GenBank/DDBJ whole genome shotgun (WGS) entry which is preliminary data.</text>
</comment>
<reference evidence="7" key="1">
    <citation type="submission" date="2020-10" db="EMBL/GenBank/DDBJ databases">
        <authorList>
            <person name="Gilroy R."/>
        </authorList>
    </citation>
    <scope>NUCLEOTIDE SEQUENCE</scope>
    <source>
        <strain evidence="7">14508</strain>
    </source>
</reference>
<protein>
    <recommendedName>
        <fullName evidence="2 3">Thioredoxin</fullName>
    </recommendedName>
</protein>
<dbReference type="PRINTS" id="PR00421">
    <property type="entry name" value="THIOREDOXIN"/>
</dbReference>
<evidence type="ECO:0000259" key="6">
    <source>
        <dbReference type="PROSITE" id="PS51352"/>
    </source>
</evidence>
<feature type="domain" description="Thioredoxin" evidence="6">
    <location>
        <begin position="1"/>
        <end position="103"/>
    </location>
</feature>
<evidence type="ECO:0000313" key="8">
    <source>
        <dbReference type="Proteomes" id="UP000886893"/>
    </source>
</evidence>
<comment type="similarity">
    <text evidence="3">Belongs to the thioredoxin family.</text>
</comment>
<dbReference type="PROSITE" id="PS51352">
    <property type="entry name" value="THIOREDOXIN_2"/>
    <property type="match status" value="1"/>
</dbReference>
<organism evidence="7 8">
    <name type="scientific">Candidatus Caccosoma faecigallinarum</name>
    <dbReference type="NCBI Taxonomy" id="2840720"/>
    <lineage>
        <taxon>Bacteria</taxon>
        <taxon>Bacillati</taxon>
        <taxon>Bacillota</taxon>
        <taxon>Bacillota incertae sedis</taxon>
        <taxon>Candidatus Caccosoma</taxon>
    </lineage>
</organism>
<dbReference type="PANTHER" id="PTHR46115">
    <property type="entry name" value="THIOREDOXIN-LIKE PROTEIN 1"/>
    <property type="match status" value="1"/>
</dbReference>
<evidence type="ECO:0000256" key="5">
    <source>
        <dbReference type="PIRSR" id="PIRSR000077-4"/>
    </source>
</evidence>
<dbReference type="InterPro" id="IPR017937">
    <property type="entry name" value="Thioredoxin_CS"/>
</dbReference>
<evidence type="ECO:0000256" key="3">
    <source>
        <dbReference type="PIRNR" id="PIRNR000077"/>
    </source>
</evidence>
<evidence type="ECO:0000256" key="4">
    <source>
        <dbReference type="PIRSR" id="PIRSR000077-1"/>
    </source>
</evidence>
<dbReference type="PIRSF" id="PIRSF000077">
    <property type="entry name" value="Thioredoxin"/>
    <property type="match status" value="1"/>
</dbReference>
<dbReference type="Pfam" id="PF00085">
    <property type="entry name" value="Thioredoxin"/>
    <property type="match status" value="1"/>
</dbReference>
<feature type="site" description="Contributes to redox potential value" evidence="4">
    <location>
        <position position="30"/>
    </location>
</feature>
<dbReference type="InterPro" id="IPR013766">
    <property type="entry name" value="Thioredoxin_domain"/>
</dbReference>
<feature type="active site" description="Nucleophile" evidence="4">
    <location>
        <position position="32"/>
    </location>
</feature>
<keyword evidence="1 5" id="KW-1015">Disulfide bond</keyword>
<dbReference type="NCBIfam" id="TIGR01068">
    <property type="entry name" value="thioredoxin"/>
    <property type="match status" value="1"/>
</dbReference>
<gene>
    <name evidence="7" type="primary">trxA</name>
    <name evidence="7" type="ORF">IAD04_00465</name>
</gene>
<sequence>MEQIKTKQEFDQLTNENKNVVIDFYASWCGPCKMLAPIFENVAATTQNVKFVKVNVDEATELASLFGIQSIPTMIYIKEKKLEKRELGFKTKEQILENIERIF</sequence>
<feature type="disulfide bond" description="Redox-active" evidence="5">
    <location>
        <begin position="29"/>
        <end position="32"/>
    </location>
</feature>
<dbReference type="InterPro" id="IPR036249">
    <property type="entry name" value="Thioredoxin-like_sf"/>
</dbReference>
<name>A0A9D1G8L4_9FIRM</name>